<dbReference type="SUPFAM" id="SSF52210">
    <property type="entry name" value="Succinyl-CoA synthetase domains"/>
    <property type="match status" value="1"/>
</dbReference>
<evidence type="ECO:0000259" key="4">
    <source>
        <dbReference type="PROSITE" id="PS51186"/>
    </source>
</evidence>
<reference evidence="5 6" key="1">
    <citation type="submission" date="2014-11" db="EMBL/GenBank/DDBJ databases">
        <title>Genome of a novel goose pathogen.</title>
        <authorList>
            <person name="Hansen C.M."/>
            <person name="Hueffer K."/>
            <person name="Choi S.C."/>
        </authorList>
    </citation>
    <scope>NUCLEOTIDE SEQUENCE [LARGE SCALE GENOMIC DNA]</scope>
    <source>
        <strain evidence="5 6">KH1503</strain>
    </source>
</reference>
<dbReference type="InterPro" id="IPR003781">
    <property type="entry name" value="CoA-bd"/>
</dbReference>
<dbReference type="PANTHER" id="PTHR43334:SF1">
    <property type="entry name" value="3-HYDROXYPROPIONATE--COA LIGASE [ADP-FORMING]"/>
    <property type="match status" value="1"/>
</dbReference>
<sequence length="748" mass="84034">MTTPHPLSKFFQPEHILLIGASERQYSLGERILSALLRGGFSGRITPINPRHKQIGGIKAFPNINRVPEYADTAWIVTMPDTYDAIFKACYKKQIPHIIVMQNWDNFNDSEWQLAQNAISRGKQAGLHIIALNTSGLTTPAARLHGSVYTVPFSKGDIALVGCHSEFSALINPILQQAGIGISHHVGLHPKLTPECSAGILDYLAEDKQTKLVIIEYQPAQNLRELFSALRHCARKKPLILHCNHYADTREQAILHHLAGRCGFLPTFTPEELFTAIHALSSNKLPASHLHLIANEACGWLQRRAEILDIDLRVSNDNRRPAARHNGYIGSNPSITHYRGLAHEHLESKHTHALLAVIAPTPDGAESGITTALAQLQNQSPKPLIISSPHARGLMQFSTSEQAMQAFHQHQRYHRFKQQLIQTAKPLPAYVKTPEIQAASTQTDIPEKWLKSLYLPEYNPATAPLSDGLNLILERNRYGFVLSAEKNHVSLAFLPPFNTMHADTLIHTFNLKRQQKNLYQWLHSLNEATDKLHTLQTLHINIGQQNTVTKLDFSSTLGRADNVLSPYPDQTSHIFTLKNGGSVFIRPIRPEDAEAEQQYVRNLSEKSRQTRFMAHIKELNPTMLANFCNLDYHREAAFAAEDENGILLGISRYSCNRFPESCEFGISVAENMHGQGLAYHLMQQILSHAATQGYRSMTAEILKSNVPMLKLAEKLGFHIRPSPHEGEICEAERPLLPPEHNTRRKHKQ</sequence>
<proteinExistence type="predicted"/>
<dbReference type="Gene3D" id="3.40.50.720">
    <property type="entry name" value="NAD(P)-binding Rossmann-like Domain"/>
    <property type="match status" value="1"/>
</dbReference>
<gene>
    <name evidence="5" type="ORF">PL75_06590</name>
</gene>
<dbReference type="GO" id="GO:0005524">
    <property type="term" value="F:ATP binding"/>
    <property type="evidence" value="ECO:0007669"/>
    <property type="project" value="UniProtKB-KW"/>
</dbReference>
<dbReference type="PROSITE" id="PS51186">
    <property type="entry name" value="GNAT"/>
    <property type="match status" value="1"/>
</dbReference>
<dbReference type="SUPFAM" id="SSF51735">
    <property type="entry name" value="NAD(P)-binding Rossmann-fold domains"/>
    <property type="match status" value="1"/>
</dbReference>
<dbReference type="SUPFAM" id="SSF55729">
    <property type="entry name" value="Acyl-CoA N-acyltransferases (Nat)"/>
    <property type="match status" value="1"/>
</dbReference>
<evidence type="ECO:0000256" key="1">
    <source>
        <dbReference type="ARBA" id="ARBA00022598"/>
    </source>
</evidence>
<dbReference type="CDD" id="cd04301">
    <property type="entry name" value="NAT_SF"/>
    <property type="match status" value="1"/>
</dbReference>
<keyword evidence="2" id="KW-0547">Nucleotide-binding</keyword>
<protein>
    <recommendedName>
        <fullName evidence="4">N-acetyltransferase domain-containing protein</fullName>
    </recommendedName>
</protein>
<dbReference type="GO" id="GO:0016874">
    <property type="term" value="F:ligase activity"/>
    <property type="evidence" value="ECO:0007669"/>
    <property type="project" value="UniProtKB-KW"/>
</dbReference>
<keyword evidence="6" id="KW-1185">Reference proteome</keyword>
<dbReference type="AlphaFoldDB" id="A0A0J0YRH9"/>
<dbReference type="Pfam" id="PF13380">
    <property type="entry name" value="CoA_binding_2"/>
    <property type="match status" value="1"/>
</dbReference>
<evidence type="ECO:0000313" key="6">
    <source>
        <dbReference type="Proteomes" id="UP000036027"/>
    </source>
</evidence>
<keyword evidence="3" id="KW-0067">ATP-binding</keyword>
<dbReference type="OrthoDB" id="9807426at2"/>
<dbReference type="Pfam" id="PF13302">
    <property type="entry name" value="Acetyltransf_3"/>
    <property type="match status" value="1"/>
</dbReference>
<accession>A0A0J0YRH9</accession>
<evidence type="ECO:0000256" key="2">
    <source>
        <dbReference type="ARBA" id="ARBA00022741"/>
    </source>
</evidence>
<feature type="domain" description="N-acetyltransferase" evidence="4">
    <location>
        <begin position="583"/>
        <end position="736"/>
    </location>
</feature>
<dbReference type="PANTHER" id="PTHR43334">
    <property type="entry name" value="ACETATE--COA LIGASE [ADP-FORMING]"/>
    <property type="match status" value="1"/>
</dbReference>
<dbReference type="Pfam" id="PF13607">
    <property type="entry name" value="Succ_CoA_lig"/>
    <property type="match status" value="1"/>
</dbReference>
<dbReference type="GO" id="GO:0016747">
    <property type="term" value="F:acyltransferase activity, transferring groups other than amino-acyl groups"/>
    <property type="evidence" value="ECO:0007669"/>
    <property type="project" value="InterPro"/>
</dbReference>
<dbReference type="PATRIC" id="fig|1470200.3.peg.2537"/>
<comment type="caution">
    <text evidence="5">The sequence shown here is derived from an EMBL/GenBank/DDBJ whole genome shotgun (WGS) entry which is preliminary data.</text>
</comment>
<dbReference type="Gene3D" id="3.40.50.261">
    <property type="entry name" value="Succinyl-CoA synthetase domains"/>
    <property type="match status" value="1"/>
</dbReference>
<evidence type="ECO:0000256" key="3">
    <source>
        <dbReference type="ARBA" id="ARBA00022840"/>
    </source>
</evidence>
<dbReference type="InterPro" id="IPR016102">
    <property type="entry name" value="Succinyl-CoA_synth-like"/>
</dbReference>
<dbReference type="InterPro" id="IPR000182">
    <property type="entry name" value="GNAT_dom"/>
</dbReference>
<dbReference type="Gene3D" id="3.40.630.30">
    <property type="match status" value="1"/>
</dbReference>
<dbReference type="InterPro" id="IPR036291">
    <property type="entry name" value="NAD(P)-bd_dom_sf"/>
</dbReference>
<name>A0A0J0YRH9_9NEIS</name>
<dbReference type="RefSeq" id="WP_047761127.1">
    <property type="nucleotide sequence ID" value="NZ_CP091510.1"/>
</dbReference>
<dbReference type="InterPro" id="IPR051538">
    <property type="entry name" value="Acyl-CoA_Synth/Transferase"/>
</dbReference>
<organism evidence="5 6">
    <name type="scientific">Neisseria arctica</name>
    <dbReference type="NCBI Taxonomy" id="1470200"/>
    <lineage>
        <taxon>Bacteria</taxon>
        <taxon>Pseudomonadati</taxon>
        <taxon>Pseudomonadota</taxon>
        <taxon>Betaproteobacteria</taxon>
        <taxon>Neisseriales</taxon>
        <taxon>Neisseriaceae</taxon>
        <taxon>Neisseria</taxon>
    </lineage>
</organism>
<dbReference type="InterPro" id="IPR016181">
    <property type="entry name" value="Acyl_CoA_acyltransferase"/>
</dbReference>
<dbReference type="Proteomes" id="UP000036027">
    <property type="component" value="Unassembled WGS sequence"/>
</dbReference>
<dbReference type="InterPro" id="IPR032875">
    <property type="entry name" value="Succ_CoA_lig_flav_dom"/>
</dbReference>
<dbReference type="SMART" id="SM00881">
    <property type="entry name" value="CoA_binding"/>
    <property type="match status" value="1"/>
</dbReference>
<evidence type="ECO:0000313" key="5">
    <source>
        <dbReference type="EMBL" id="KLT72741.1"/>
    </source>
</evidence>
<keyword evidence="1" id="KW-0436">Ligase</keyword>
<dbReference type="STRING" id="1470200.PL75_06590"/>
<dbReference type="EMBL" id="JTDO01000009">
    <property type="protein sequence ID" value="KLT72741.1"/>
    <property type="molecule type" value="Genomic_DNA"/>
</dbReference>